<name>A0A0L0D4G9_THETB</name>
<feature type="transmembrane region" description="Helical" evidence="1">
    <location>
        <begin position="151"/>
        <end position="170"/>
    </location>
</feature>
<keyword evidence="1" id="KW-0812">Transmembrane</keyword>
<dbReference type="Proteomes" id="UP000054408">
    <property type="component" value="Unassembled WGS sequence"/>
</dbReference>
<evidence type="ECO:0000313" key="2">
    <source>
        <dbReference type="EMBL" id="KNC47262.1"/>
    </source>
</evidence>
<evidence type="ECO:0008006" key="4">
    <source>
        <dbReference type="Google" id="ProtNLM"/>
    </source>
</evidence>
<dbReference type="RefSeq" id="XP_013759605.1">
    <property type="nucleotide sequence ID" value="XM_013904151.1"/>
</dbReference>
<dbReference type="Gene3D" id="1.20.120.1630">
    <property type="match status" value="1"/>
</dbReference>
<accession>A0A0L0D4G9</accession>
<dbReference type="GeneID" id="25563275"/>
<dbReference type="AlphaFoldDB" id="A0A0L0D4G9"/>
<organism evidence="2 3">
    <name type="scientific">Thecamonas trahens ATCC 50062</name>
    <dbReference type="NCBI Taxonomy" id="461836"/>
    <lineage>
        <taxon>Eukaryota</taxon>
        <taxon>Apusozoa</taxon>
        <taxon>Apusomonadida</taxon>
        <taxon>Apusomonadidae</taxon>
        <taxon>Thecamonas</taxon>
    </lineage>
</organism>
<keyword evidence="1" id="KW-0472">Membrane</keyword>
<evidence type="ECO:0000256" key="1">
    <source>
        <dbReference type="SAM" id="Phobius"/>
    </source>
</evidence>
<sequence length="224" mass="23925">MPTKLRPARSKPGIVTVFLEWLFSHGALSGMAVVLAVGYAATLAAPILLASAAAPRLVTSTSHAVINKACSAAILILLIAQYAGMLPSPLEVFVVGELFMGPIRAMCAAFATGGLAVYIWAMLMRLGLLVPTSFKTTEDKTVLIMSGPFDIVRYPHLSAVIVIEFCLGVVSTNLMVLVIALASAVVANYRVAAEDSIYGRLFKRDMISYKSRQIGVLIPIIEIE</sequence>
<dbReference type="EMBL" id="GL349446">
    <property type="protein sequence ID" value="KNC47262.1"/>
    <property type="molecule type" value="Genomic_DNA"/>
</dbReference>
<feature type="transmembrane region" description="Helical" evidence="1">
    <location>
        <begin position="65"/>
        <end position="83"/>
    </location>
</feature>
<proteinExistence type="predicted"/>
<evidence type="ECO:0000313" key="3">
    <source>
        <dbReference type="Proteomes" id="UP000054408"/>
    </source>
</evidence>
<protein>
    <recommendedName>
        <fullName evidence="4">Protein-S-isoprenylcysteine O-methyltransferase</fullName>
    </recommendedName>
</protein>
<feature type="transmembrane region" description="Helical" evidence="1">
    <location>
        <begin position="27"/>
        <end position="53"/>
    </location>
</feature>
<gene>
    <name evidence="2" type="ORF">AMSG_03692</name>
</gene>
<keyword evidence="1" id="KW-1133">Transmembrane helix</keyword>
<feature type="transmembrane region" description="Helical" evidence="1">
    <location>
        <begin position="103"/>
        <end position="130"/>
    </location>
</feature>
<keyword evidence="3" id="KW-1185">Reference proteome</keyword>
<reference evidence="2 3" key="1">
    <citation type="submission" date="2010-05" db="EMBL/GenBank/DDBJ databases">
        <title>The Genome Sequence of Thecamonas trahens ATCC 50062.</title>
        <authorList>
            <consortium name="The Broad Institute Genome Sequencing Platform"/>
            <person name="Russ C."/>
            <person name="Cuomo C."/>
            <person name="Shea T."/>
            <person name="Young S.K."/>
            <person name="Zeng Q."/>
            <person name="Koehrsen M."/>
            <person name="Haas B."/>
            <person name="Borodovsky M."/>
            <person name="Guigo R."/>
            <person name="Alvarado L."/>
            <person name="Berlin A."/>
            <person name="Bochicchio J."/>
            <person name="Borenstein D."/>
            <person name="Chapman S."/>
            <person name="Chen Z."/>
            <person name="Freedman E."/>
            <person name="Gellesch M."/>
            <person name="Goldberg J."/>
            <person name="Griggs A."/>
            <person name="Gujja S."/>
            <person name="Heilman E."/>
            <person name="Heiman D."/>
            <person name="Hepburn T."/>
            <person name="Howarth C."/>
            <person name="Jen D."/>
            <person name="Larson L."/>
            <person name="Mehta T."/>
            <person name="Park D."/>
            <person name="Pearson M."/>
            <person name="Roberts A."/>
            <person name="Saif S."/>
            <person name="Shenoy N."/>
            <person name="Sisk P."/>
            <person name="Stolte C."/>
            <person name="Sykes S."/>
            <person name="Thomson T."/>
            <person name="Walk T."/>
            <person name="White J."/>
            <person name="Yandava C."/>
            <person name="Burger G."/>
            <person name="Gray M.W."/>
            <person name="Holland P.W.H."/>
            <person name="King N."/>
            <person name="Lang F.B.F."/>
            <person name="Roger A.J."/>
            <person name="Ruiz-Trillo I."/>
            <person name="Lander E."/>
            <person name="Nusbaum C."/>
        </authorList>
    </citation>
    <scope>NUCLEOTIDE SEQUENCE [LARGE SCALE GENOMIC DNA]</scope>
    <source>
        <strain evidence="2 3">ATCC 50062</strain>
    </source>
</reference>